<reference evidence="3" key="1">
    <citation type="journal article" date="2014" name="Proc. Natl. Acad. Sci. U.S.A.">
        <title>Extensive sampling of basidiomycete genomes demonstrates inadequacy of the white-rot/brown-rot paradigm for wood decay fungi.</title>
        <authorList>
            <person name="Riley R."/>
            <person name="Salamov A.A."/>
            <person name="Brown D.W."/>
            <person name="Nagy L.G."/>
            <person name="Floudas D."/>
            <person name="Held B.W."/>
            <person name="Levasseur A."/>
            <person name="Lombard V."/>
            <person name="Morin E."/>
            <person name="Otillar R."/>
            <person name="Lindquist E.A."/>
            <person name="Sun H."/>
            <person name="LaButti K.M."/>
            <person name="Schmutz J."/>
            <person name="Jabbour D."/>
            <person name="Luo H."/>
            <person name="Baker S.E."/>
            <person name="Pisabarro A.G."/>
            <person name="Walton J.D."/>
            <person name="Blanchette R.A."/>
            <person name="Henrissat B."/>
            <person name="Martin F."/>
            <person name="Cullen D."/>
            <person name="Hibbett D.S."/>
            <person name="Grigoriev I.V."/>
        </authorList>
    </citation>
    <scope>NUCLEOTIDE SEQUENCE [LARGE SCALE GENOMIC DNA]</scope>
    <source>
        <strain evidence="3">FD-172 SS1</strain>
    </source>
</reference>
<protein>
    <recommendedName>
        <fullName evidence="1">Protein kinase domain-containing protein</fullName>
    </recommendedName>
</protein>
<dbReference type="SMART" id="SM00220">
    <property type="entry name" value="S_TKc"/>
    <property type="match status" value="1"/>
</dbReference>
<dbReference type="HOGENOM" id="CLU_522717_0_0_1"/>
<dbReference type="InterPro" id="IPR008271">
    <property type="entry name" value="Ser/Thr_kinase_AS"/>
</dbReference>
<dbReference type="GO" id="GO:0004674">
    <property type="term" value="F:protein serine/threonine kinase activity"/>
    <property type="evidence" value="ECO:0007669"/>
    <property type="project" value="TreeGrafter"/>
</dbReference>
<dbReference type="OrthoDB" id="4062651at2759"/>
<organism evidence="2 3">
    <name type="scientific">Botryobasidium botryosum (strain FD-172 SS1)</name>
    <dbReference type="NCBI Taxonomy" id="930990"/>
    <lineage>
        <taxon>Eukaryota</taxon>
        <taxon>Fungi</taxon>
        <taxon>Dikarya</taxon>
        <taxon>Basidiomycota</taxon>
        <taxon>Agaricomycotina</taxon>
        <taxon>Agaricomycetes</taxon>
        <taxon>Cantharellales</taxon>
        <taxon>Botryobasidiaceae</taxon>
        <taxon>Botryobasidium</taxon>
    </lineage>
</organism>
<sequence length="555" mass="60879">MVSPWMDNGDLGAYLKRSTTDGSGVNRVLLLCQIAKGLEYLHTSDPIVIHGDLKATNILISNSGDACIADFGLSETVTQTRPQFDGDRTANVNRRTNGSRETNTCRSIEYGTNNSTAWHTAGNARWQAPELLTETLQRTTCSDVFAFGRVITEVYTRDIPFPDKNNAQVVLLVVGGALPSRAEFSRHTRTGQPDLGESASAWGLMEKCCQRDPPLRPTAGEVVCLLEASLRCRDLDTRRQAPLPIHGGSTFSTPSDTGATIHTNVHLNTHEFMKPRPDLSQSPTESPDFPSSADPTLYEWEVVKVRDIPAGSGGFGDCFEGMLLGRHRVAMKCCREHIPARVAMRIAEKELKVWVRLRHPNVLPLIESVVIDSKMYLVSPWMSNGDLASYLKRNPDADCLQLLTQIATGLEYLHTSKPVVVHGDPKANNILISDSGEARLADFGLSDLLVDAFGRRDSAPVSPITNATPWEFAGNPRWQAPELLARDTYRTTSSDVFAFGRVIIEVYTRKVPFAHIPDSTSVIALVANGTMPPRPRGKDVKARTNMLCCGTPSAT</sequence>
<dbReference type="GO" id="GO:0005524">
    <property type="term" value="F:ATP binding"/>
    <property type="evidence" value="ECO:0007669"/>
    <property type="project" value="InterPro"/>
</dbReference>
<dbReference type="EMBL" id="KL198070">
    <property type="protein sequence ID" value="KDQ10204.1"/>
    <property type="molecule type" value="Genomic_DNA"/>
</dbReference>
<accession>A0A067M3Q9</accession>
<dbReference type="PANTHER" id="PTHR44329">
    <property type="entry name" value="SERINE/THREONINE-PROTEIN KINASE TNNI3K-RELATED"/>
    <property type="match status" value="1"/>
</dbReference>
<evidence type="ECO:0000313" key="3">
    <source>
        <dbReference type="Proteomes" id="UP000027195"/>
    </source>
</evidence>
<dbReference type="Pfam" id="PF00069">
    <property type="entry name" value="Pkinase"/>
    <property type="match status" value="2"/>
</dbReference>
<dbReference type="PROSITE" id="PS00108">
    <property type="entry name" value="PROTEIN_KINASE_ST"/>
    <property type="match status" value="1"/>
</dbReference>
<dbReference type="PANTHER" id="PTHR44329:SF214">
    <property type="entry name" value="PROTEIN KINASE DOMAIN-CONTAINING PROTEIN"/>
    <property type="match status" value="1"/>
</dbReference>
<dbReference type="PROSITE" id="PS50011">
    <property type="entry name" value="PROTEIN_KINASE_DOM"/>
    <property type="match status" value="2"/>
</dbReference>
<dbReference type="Gene3D" id="1.10.510.10">
    <property type="entry name" value="Transferase(Phosphotransferase) domain 1"/>
    <property type="match status" value="2"/>
</dbReference>
<dbReference type="SUPFAM" id="SSF56112">
    <property type="entry name" value="Protein kinase-like (PK-like)"/>
    <property type="match status" value="2"/>
</dbReference>
<feature type="domain" description="Protein kinase" evidence="1">
    <location>
        <begin position="304"/>
        <end position="555"/>
    </location>
</feature>
<dbReference type="AlphaFoldDB" id="A0A067M3Q9"/>
<dbReference type="InterPro" id="IPR011009">
    <property type="entry name" value="Kinase-like_dom_sf"/>
</dbReference>
<evidence type="ECO:0000313" key="2">
    <source>
        <dbReference type="EMBL" id="KDQ10204.1"/>
    </source>
</evidence>
<evidence type="ECO:0000259" key="1">
    <source>
        <dbReference type="PROSITE" id="PS50011"/>
    </source>
</evidence>
<proteinExistence type="predicted"/>
<dbReference type="InterPro" id="IPR000719">
    <property type="entry name" value="Prot_kinase_dom"/>
</dbReference>
<name>A0A067M3Q9_BOTB1</name>
<dbReference type="STRING" id="930990.A0A067M3Q9"/>
<dbReference type="Proteomes" id="UP000027195">
    <property type="component" value="Unassembled WGS sequence"/>
</dbReference>
<dbReference type="InterPro" id="IPR051681">
    <property type="entry name" value="Ser/Thr_Kinases-Pseudokinases"/>
</dbReference>
<feature type="domain" description="Protein kinase" evidence="1">
    <location>
        <begin position="1"/>
        <end position="230"/>
    </location>
</feature>
<dbReference type="InParanoid" id="A0A067M3Q9"/>
<keyword evidence="3" id="KW-1185">Reference proteome</keyword>
<gene>
    <name evidence="2" type="ORF">BOTBODRAFT_164140</name>
</gene>